<name>A0ABU7LLM6_9PROT</name>
<dbReference type="PANTHER" id="PTHR38690">
    <property type="entry name" value="PROTEASE-RELATED"/>
    <property type="match status" value="1"/>
</dbReference>
<evidence type="ECO:0000313" key="5">
    <source>
        <dbReference type="Proteomes" id="UP001354971"/>
    </source>
</evidence>
<reference evidence="4 5" key="1">
    <citation type="submission" date="2024-01" db="EMBL/GenBank/DDBJ databases">
        <title>Hyphobacterium bacterium isolated from marine sediment.</title>
        <authorList>
            <person name="Zhao S."/>
        </authorList>
    </citation>
    <scope>NUCLEOTIDE SEQUENCE [LARGE SCALE GENOMIC DNA]</scope>
    <source>
        <strain evidence="5">HN65</strain>
    </source>
</reference>
<keyword evidence="2" id="KW-1133">Transmembrane helix</keyword>
<dbReference type="Proteomes" id="UP001354971">
    <property type="component" value="Unassembled WGS sequence"/>
</dbReference>
<dbReference type="RefSeq" id="WP_330197491.1">
    <property type="nucleotide sequence ID" value="NZ_JAZDRP010000001.1"/>
</dbReference>
<dbReference type="InterPro" id="IPR025263">
    <property type="entry name" value="YhdP_central"/>
</dbReference>
<keyword evidence="2" id="KW-0812">Transmembrane</keyword>
<accession>A0ABU7LLM6</accession>
<comment type="caution">
    <text evidence="4">The sequence shown here is derived from an EMBL/GenBank/DDBJ whole genome shotgun (WGS) entry which is preliminary data.</text>
</comment>
<organism evidence="4 5">
    <name type="scientific">Hyphobacterium lacteum</name>
    <dbReference type="NCBI Taxonomy" id="3116575"/>
    <lineage>
        <taxon>Bacteria</taxon>
        <taxon>Pseudomonadati</taxon>
        <taxon>Pseudomonadota</taxon>
        <taxon>Alphaproteobacteria</taxon>
        <taxon>Maricaulales</taxon>
        <taxon>Maricaulaceae</taxon>
        <taxon>Hyphobacterium</taxon>
    </lineage>
</organism>
<evidence type="ECO:0000256" key="2">
    <source>
        <dbReference type="SAM" id="Phobius"/>
    </source>
</evidence>
<feature type="domain" description="YhdP central" evidence="3">
    <location>
        <begin position="350"/>
        <end position="871"/>
    </location>
</feature>
<dbReference type="PANTHER" id="PTHR38690:SF1">
    <property type="entry name" value="PROTEASE"/>
    <property type="match status" value="1"/>
</dbReference>
<feature type="region of interest" description="Disordered" evidence="1">
    <location>
        <begin position="1112"/>
        <end position="1180"/>
    </location>
</feature>
<evidence type="ECO:0000259" key="3">
    <source>
        <dbReference type="Pfam" id="PF13116"/>
    </source>
</evidence>
<keyword evidence="5" id="KW-1185">Reference proteome</keyword>
<keyword evidence="2" id="KW-0472">Membrane</keyword>
<dbReference type="InterPro" id="IPR011836">
    <property type="entry name" value="YhdP"/>
</dbReference>
<feature type="compositionally biased region" description="Basic and acidic residues" evidence="1">
    <location>
        <begin position="1112"/>
        <end position="1123"/>
    </location>
</feature>
<evidence type="ECO:0000256" key="1">
    <source>
        <dbReference type="SAM" id="MobiDB-lite"/>
    </source>
</evidence>
<dbReference type="EMBL" id="JAZDRP010000001">
    <property type="protein sequence ID" value="MEE2524823.1"/>
    <property type="molecule type" value="Genomic_DNA"/>
</dbReference>
<sequence>MIKRSLRVIGLYALEAIAVLFALVLFAGGALLWRLAQGPMELDFLMADAQERLGAAFEGDLVSLSSLEARFDTETGLLFISARDVTVAEEGGTVLTRAPLIEAGFGLDSFLSGHFAPSQVAIEGGAVAIVRRADGAVGAGLGTPERVALQARPPGSGRDVDAILELLRNPGDNALLGRLTDVSIHSASIRVVDAVNQLDWYVDEAELRLARDAERLRGDLAGRFATTAGFAAVALRLEAGADLDTFLMEIRADNLSPRAIAPLSGPFASAGQISAPINLEAFASASRREGIRAASVNLSVGAGQIGRGEAAQQIRGLTAVIDYEPVDGAIRISELDVDSDILDTSLTGRIYDLREFDDAFPRRWLYELDIEEGRLDLGGVFEAPPEWLGIRLSGEMNARDFEIGFESLVAEIGPITARLEGLARLRQLETGEWLPDIRLTGPVEGEIPPDLVLRYWPVELADGARDWVEGAIIGARISDAAIDLDLNAESLLAGRLANERMALSFAFEDAAFRYISTMTPVTGARGRATLFGNSFSLEMSEGLIGETPVRHGFVDIPRLNPRGAVARFGGEARASAQAVLSLIDEEPLNLVSDYGLDPQAITGQGDVRFEIRRPMLRDVPVEDVGFDIHAVFTDVTMDTGVRNMVLTGGDVELIATPDAIEAAGTASLGEARARIRWVETFGLEDDASSTVLELEAQVPASALDRFGLPVRRYVDGVIGVELSTLGDVFDFERITLHTDLTSAEVELPGGFFVKPADEAAIANAEIVFTETGEINIQEFDLQADGLDAEATAQFGPDGRLLAADVSRIFIDNYIDASASASRLGGVEGPLALAVTGAYFDAASLISNLSDFSGTGGAPPPLGLTVALDEVRVSPSVIYSDLMIDWQARETGEETLVLRADTGDGEFAIDLTAPAGGRREIVLSAPDFGELLRMLDLYQNVEGGALTITGSMPPAGQEGQSDYVVSSEDFTLVRMPVLARVLAAGSLPGLAALLSGDGGIAFEQLQANVSIRDDIISVQEARASGPSLGVTTEGAINMAGERLALDGVLAPSYGLNSLVGNLPLVGEALISRPGEGVIGITFSVEGPFGQPTVIANPLSVLAPGVLRRLFEGTAADRERERQGQDEEIDDAAPESLPEDGIEQESTTPEELVPDDEAEGVPPDATLEDNPADGDQPGNPDN</sequence>
<gene>
    <name evidence="4" type="ORF">V0U79_00460</name>
</gene>
<evidence type="ECO:0000313" key="4">
    <source>
        <dbReference type="EMBL" id="MEE2524823.1"/>
    </source>
</evidence>
<proteinExistence type="predicted"/>
<dbReference type="Pfam" id="PF13116">
    <property type="entry name" value="YhdP"/>
    <property type="match status" value="1"/>
</dbReference>
<feature type="compositionally biased region" description="Acidic residues" evidence="1">
    <location>
        <begin position="1124"/>
        <end position="1141"/>
    </location>
</feature>
<protein>
    <submittedName>
        <fullName evidence="4">AsmA-like C-terminal region-containing protein</fullName>
    </submittedName>
</protein>
<feature type="transmembrane region" description="Helical" evidence="2">
    <location>
        <begin position="12"/>
        <end position="33"/>
    </location>
</feature>